<dbReference type="InterPro" id="IPR003593">
    <property type="entry name" value="AAA+_ATPase"/>
</dbReference>
<reference evidence="7" key="1">
    <citation type="submission" date="2021-02" db="EMBL/GenBank/DDBJ databases">
        <title>Comparative genomics of Ferrovum myxofaciens strains, predominant extremophile bacteria forming large biofilm stalactites in acid mine ecosystems.</title>
        <authorList>
            <person name="Burkartova K."/>
            <person name="Ridl J."/>
            <person name="Pajer P."/>
            <person name="Falteisek L."/>
        </authorList>
    </citation>
    <scope>NUCLEOTIDE SEQUENCE</scope>
    <source>
        <strain evidence="7">MI1III</strain>
    </source>
</reference>
<dbReference type="GO" id="GO:0005524">
    <property type="term" value="F:ATP binding"/>
    <property type="evidence" value="ECO:0007669"/>
    <property type="project" value="UniProtKB-KW"/>
</dbReference>
<dbReference type="Proteomes" id="UP000683551">
    <property type="component" value="Chromosome"/>
</dbReference>
<dbReference type="SUPFAM" id="SSF52540">
    <property type="entry name" value="P-loop containing nucleoside triphosphate hydrolases"/>
    <property type="match status" value="1"/>
</dbReference>
<dbReference type="Gene3D" id="3.40.50.300">
    <property type="entry name" value="P-loop containing nucleotide triphosphate hydrolases"/>
    <property type="match status" value="1"/>
</dbReference>
<proteinExistence type="inferred from homology"/>
<dbReference type="GO" id="GO:0140359">
    <property type="term" value="F:ABC-type transporter activity"/>
    <property type="evidence" value="ECO:0007669"/>
    <property type="project" value="InterPro"/>
</dbReference>
<dbReference type="InterPro" id="IPR029439">
    <property type="entry name" value="Wzt_C"/>
</dbReference>
<evidence type="ECO:0000256" key="4">
    <source>
        <dbReference type="ARBA" id="ARBA00022741"/>
    </source>
</evidence>
<keyword evidence="4" id="KW-0547">Nucleotide-binding</keyword>
<dbReference type="InterPro" id="IPR050683">
    <property type="entry name" value="Bact_Polysacc_Export_ATP-bd"/>
</dbReference>
<evidence type="ECO:0000256" key="5">
    <source>
        <dbReference type="ARBA" id="ARBA00022840"/>
    </source>
</evidence>
<name>A0A9E6MYC6_9PROT</name>
<dbReference type="GO" id="GO:0016887">
    <property type="term" value="F:ATP hydrolysis activity"/>
    <property type="evidence" value="ECO:0007669"/>
    <property type="project" value="InterPro"/>
</dbReference>
<dbReference type="InterPro" id="IPR027417">
    <property type="entry name" value="P-loop_NTPase"/>
</dbReference>
<sequence>MSSKFPEGVLACTGLGKAYTIYARPEDRLKEWLKGGHHGDTFWALRDVSLSIRPGQTVGIIGRNGSGKSTFLQMVAGILNPTEGVLHTRGRIAALLELGTGFNPEFTGRENIRLGASLLGLDPDTIEARIPDIAHFADIGHFFDYPVKLYSSGMHARLAFALVAHVDADLLIVDEALAVGDAAFSQKCMRFMREFRNRGTLCFVSHDAAAVINLCDSALWLDHGKLQAFDDARSVCREYNAMMLGQTRQQGIHRSGGRILPPPVVTEIPEPLLTAPVTEWPDCFLDTVDLVDETGASVHALRGGERLSLQLSGRIDKSDPSLNAGFIFKDRLGQALFGALTDVTLNAHCDADGSFEARFIFDLPMLRAGDFSFTAILASQCDHSLIVRARRDEAFVVRLDPQRVTHGLLPIPVEVDYRVVSRVHNFRKSES</sequence>
<accession>A0A9E6MYC6</accession>
<keyword evidence="3" id="KW-1003">Cell membrane</keyword>
<dbReference type="GeneID" id="301709333"/>
<dbReference type="PANTHER" id="PTHR46743">
    <property type="entry name" value="TEICHOIC ACIDS EXPORT ATP-BINDING PROTEIN TAGH"/>
    <property type="match status" value="1"/>
</dbReference>
<dbReference type="CDD" id="cd10147">
    <property type="entry name" value="Wzt_C-like"/>
    <property type="match status" value="1"/>
</dbReference>
<dbReference type="PANTHER" id="PTHR46743:SF2">
    <property type="entry name" value="TEICHOIC ACIDS EXPORT ATP-BINDING PROTEIN TAGH"/>
    <property type="match status" value="1"/>
</dbReference>
<dbReference type="Gene3D" id="2.70.50.60">
    <property type="entry name" value="abc- transporter (atp binding component) like domain"/>
    <property type="match status" value="1"/>
</dbReference>
<comment type="similarity">
    <text evidence="1">Belongs to the ABC transporter superfamily.</text>
</comment>
<feature type="domain" description="ABC transporter" evidence="6">
    <location>
        <begin position="23"/>
        <end position="248"/>
    </location>
</feature>
<evidence type="ECO:0000256" key="2">
    <source>
        <dbReference type="ARBA" id="ARBA00022448"/>
    </source>
</evidence>
<dbReference type="PROSITE" id="PS50893">
    <property type="entry name" value="ABC_TRANSPORTER_2"/>
    <property type="match status" value="1"/>
</dbReference>
<evidence type="ECO:0000313" key="7">
    <source>
        <dbReference type="EMBL" id="QWY78628.1"/>
    </source>
</evidence>
<evidence type="ECO:0000256" key="1">
    <source>
        <dbReference type="ARBA" id="ARBA00005417"/>
    </source>
</evidence>
<keyword evidence="2" id="KW-0813">Transport</keyword>
<dbReference type="EMBL" id="CP071137">
    <property type="protein sequence ID" value="QWY78628.1"/>
    <property type="molecule type" value="Genomic_DNA"/>
</dbReference>
<dbReference type="InterPro" id="IPR015860">
    <property type="entry name" value="ABC_transpr_TagH-like"/>
</dbReference>
<dbReference type="SMART" id="SM00382">
    <property type="entry name" value="AAA"/>
    <property type="match status" value="1"/>
</dbReference>
<dbReference type="GO" id="GO:0016020">
    <property type="term" value="C:membrane"/>
    <property type="evidence" value="ECO:0007669"/>
    <property type="project" value="InterPro"/>
</dbReference>
<evidence type="ECO:0000259" key="6">
    <source>
        <dbReference type="PROSITE" id="PS50893"/>
    </source>
</evidence>
<dbReference type="AlphaFoldDB" id="A0A9E6MYC6"/>
<dbReference type="InterPro" id="IPR003439">
    <property type="entry name" value="ABC_transporter-like_ATP-bd"/>
</dbReference>
<gene>
    <name evidence="7" type="ORF">JZL65_06085</name>
</gene>
<dbReference type="Pfam" id="PF14524">
    <property type="entry name" value="Wzt_C"/>
    <property type="match status" value="1"/>
</dbReference>
<organism evidence="7 8">
    <name type="scientific">Ferrovum myxofaciens</name>
    <dbReference type="NCBI Taxonomy" id="416213"/>
    <lineage>
        <taxon>Bacteria</taxon>
        <taxon>Pseudomonadati</taxon>
        <taxon>Pseudomonadota</taxon>
        <taxon>Betaproteobacteria</taxon>
        <taxon>Ferrovales</taxon>
        <taxon>Ferrovaceae</taxon>
        <taxon>Ferrovum</taxon>
    </lineage>
</organism>
<evidence type="ECO:0000256" key="3">
    <source>
        <dbReference type="ARBA" id="ARBA00022475"/>
    </source>
</evidence>
<evidence type="ECO:0000313" key="8">
    <source>
        <dbReference type="Proteomes" id="UP000683551"/>
    </source>
</evidence>
<dbReference type="RefSeq" id="WP_273121889.1">
    <property type="nucleotide sequence ID" value="NZ_CP053675.1"/>
</dbReference>
<dbReference type="Pfam" id="PF00005">
    <property type="entry name" value="ABC_tran"/>
    <property type="match status" value="1"/>
</dbReference>
<dbReference type="CDD" id="cd03220">
    <property type="entry name" value="ABC_KpsT_Wzt"/>
    <property type="match status" value="1"/>
</dbReference>
<keyword evidence="3" id="KW-0472">Membrane</keyword>
<protein>
    <submittedName>
        <fullName evidence="7">ABC transporter ATP-binding protein</fullName>
    </submittedName>
</protein>
<keyword evidence="5 7" id="KW-0067">ATP-binding</keyword>